<evidence type="ECO:0000313" key="1">
    <source>
        <dbReference type="EMBL" id="GIY88440.1"/>
    </source>
</evidence>
<proteinExistence type="predicted"/>
<gene>
    <name evidence="1" type="ORF">CEXT_27381</name>
</gene>
<evidence type="ECO:0000313" key="2">
    <source>
        <dbReference type="Proteomes" id="UP001054945"/>
    </source>
</evidence>
<comment type="caution">
    <text evidence="1">The sequence shown here is derived from an EMBL/GenBank/DDBJ whole genome shotgun (WGS) entry which is preliminary data.</text>
</comment>
<reference evidence="1 2" key="1">
    <citation type="submission" date="2021-06" db="EMBL/GenBank/DDBJ databases">
        <title>Caerostris extrusa draft genome.</title>
        <authorList>
            <person name="Kono N."/>
            <person name="Arakawa K."/>
        </authorList>
    </citation>
    <scope>NUCLEOTIDE SEQUENCE [LARGE SCALE GENOMIC DNA]</scope>
</reference>
<name>A0AAV4X345_CAEEX</name>
<dbReference type="AlphaFoldDB" id="A0AAV4X345"/>
<accession>A0AAV4X345</accession>
<keyword evidence="2" id="KW-1185">Reference proteome</keyword>
<dbReference type="Proteomes" id="UP001054945">
    <property type="component" value="Unassembled WGS sequence"/>
</dbReference>
<organism evidence="1 2">
    <name type="scientific">Caerostris extrusa</name>
    <name type="common">Bark spider</name>
    <name type="synonym">Caerostris bankana</name>
    <dbReference type="NCBI Taxonomy" id="172846"/>
    <lineage>
        <taxon>Eukaryota</taxon>
        <taxon>Metazoa</taxon>
        <taxon>Ecdysozoa</taxon>
        <taxon>Arthropoda</taxon>
        <taxon>Chelicerata</taxon>
        <taxon>Arachnida</taxon>
        <taxon>Araneae</taxon>
        <taxon>Araneomorphae</taxon>
        <taxon>Entelegynae</taxon>
        <taxon>Araneoidea</taxon>
        <taxon>Araneidae</taxon>
        <taxon>Caerostris</taxon>
    </lineage>
</organism>
<protein>
    <submittedName>
        <fullName evidence="1">Uncharacterized protein</fullName>
    </submittedName>
</protein>
<sequence>MRGVIFESTFGAVGLRMRLLDSCRGRHGLASGSDYGGVCLQRVISSLLLESFTKDYGEFVKLLWRREFLKINVCSHDDILDDDVKNSTETHRVRYFRNHLKESYQQKRTPVNYTVCAQSCLRSRFNGLSGRRAPETGDDSMHGLAFKW</sequence>
<dbReference type="EMBL" id="BPLR01017066">
    <property type="protein sequence ID" value="GIY88440.1"/>
    <property type="molecule type" value="Genomic_DNA"/>
</dbReference>